<dbReference type="AlphaFoldDB" id="A0AAV1SWA8"/>
<dbReference type="PANTHER" id="PTHR22835:SF675">
    <property type="entry name" value="ESTER HYDROLASE, PUTATIVE-RELATED"/>
    <property type="match status" value="1"/>
</dbReference>
<dbReference type="GO" id="GO:0016788">
    <property type="term" value="F:hydrolase activity, acting on ester bonds"/>
    <property type="evidence" value="ECO:0007669"/>
    <property type="project" value="InterPro"/>
</dbReference>
<name>A0AAV1SWA8_9ROSI</name>
<gene>
    <name evidence="3" type="ORF">DCAF_LOCUS27422</name>
</gene>
<dbReference type="SUPFAM" id="SSF52266">
    <property type="entry name" value="SGNH hydrolase"/>
    <property type="match status" value="1"/>
</dbReference>
<dbReference type="Pfam" id="PF00657">
    <property type="entry name" value="Lipase_GDSL"/>
    <property type="match status" value="1"/>
</dbReference>
<comment type="similarity">
    <text evidence="1">Belongs to the 'GDSL' lipolytic enzyme family.</text>
</comment>
<reference evidence="3 4" key="1">
    <citation type="submission" date="2024-01" db="EMBL/GenBank/DDBJ databases">
        <authorList>
            <person name="Waweru B."/>
        </authorList>
    </citation>
    <scope>NUCLEOTIDE SEQUENCE [LARGE SCALE GENOMIC DNA]</scope>
</reference>
<sequence length="459" mass="50553">MIFPQYSCNAQNVRELKHCGFDAIYNLGSSVSDTGNLMGSPAYQTKFPYGKTINKATGRSSDGWLIIDYIAKSADLPLVDPFKNLGETHRGVNFAVAGATTLSNEALAEKNIFAKFAPVYLGAQLAWLDKYLEGYCHNPEACQNALKSSLFTINFGYNDYYAALSSNQTITEMKKNGLVTEVVKSIKDAVSKVIDQGAKNVLVFGVAKDGCRPITVNAQSANKSATYDGFGCAKDINDFCLYHNQLLQEALEELRKEHPNAQIVDGDFYNAMQSLLDNFESLGFKSLLTPCCDVKNKDQVTEFKDKLCGAINTIVCSKIEEYVYWDFAHWTQKANQYLANWIIQDIFPKKSGGPTHMRLISGRAGLWTPSETVESVSARHRAANSVEIIEDMADEAAAGSSSPKNRMKFLCSYGGKIMPRAVDGHLKYIGGETRVIAIPRDINLSGDDKGIGVLIKREV</sequence>
<dbReference type="EMBL" id="CAWUPB010001197">
    <property type="protein sequence ID" value="CAK7357138.1"/>
    <property type="molecule type" value="Genomic_DNA"/>
</dbReference>
<organism evidence="3 4">
    <name type="scientific">Dovyalis caffra</name>
    <dbReference type="NCBI Taxonomy" id="77055"/>
    <lineage>
        <taxon>Eukaryota</taxon>
        <taxon>Viridiplantae</taxon>
        <taxon>Streptophyta</taxon>
        <taxon>Embryophyta</taxon>
        <taxon>Tracheophyta</taxon>
        <taxon>Spermatophyta</taxon>
        <taxon>Magnoliopsida</taxon>
        <taxon>eudicotyledons</taxon>
        <taxon>Gunneridae</taxon>
        <taxon>Pentapetalae</taxon>
        <taxon>rosids</taxon>
        <taxon>fabids</taxon>
        <taxon>Malpighiales</taxon>
        <taxon>Salicaceae</taxon>
        <taxon>Flacourtieae</taxon>
        <taxon>Dovyalis</taxon>
    </lineage>
</organism>
<evidence type="ECO:0000313" key="3">
    <source>
        <dbReference type="EMBL" id="CAK7357138.1"/>
    </source>
</evidence>
<comment type="caution">
    <text evidence="3">The sequence shown here is derived from an EMBL/GenBank/DDBJ whole genome shotgun (WGS) entry which is preliminary data.</text>
</comment>
<keyword evidence="4" id="KW-1185">Reference proteome</keyword>
<proteinExistence type="inferred from homology"/>
<dbReference type="InterPro" id="IPR001087">
    <property type="entry name" value="GDSL"/>
</dbReference>
<evidence type="ECO:0000256" key="2">
    <source>
        <dbReference type="ARBA" id="ARBA00023180"/>
    </source>
</evidence>
<keyword evidence="2" id="KW-0325">Glycoprotein</keyword>
<protein>
    <submittedName>
        <fullName evidence="3">Uncharacterized protein</fullName>
    </submittedName>
</protein>
<evidence type="ECO:0000256" key="1">
    <source>
        <dbReference type="ARBA" id="ARBA00008668"/>
    </source>
</evidence>
<accession>A0AAV1SWA8</accession>
<evidence type="ECO:0000313" key="4">
    <source>
        <dbReference type="Proteomes" id="UP001314170"/>
    </source>
</evidence>
<dbReference type="Gene3D" id="3.40.50.1110">
    <property type="entry name" value="SGNH hydrolase"/>
    <property type="match status" value="1"/>
</dbReference>
<dbReference type="PANTHER" id="PTHR22835">
    <property type="entry name" value="ZINC FINGER FYVE DOMAIN CONTAINING PROTEIN"/>
    <property type="match status" value="1"/>
</dbReference>
<dbReference type="InterPro" id="IPR036514">
    <property type="entry name" value="SGNH_hydro_sf"/>
</dbReference>
<dbReference type="Proteomes" id="UP001314170">
    <property type="component" value="Unassembled WGS sequence"/>
</dbReference>